<dbReference type="Pfam" id="PF14223">
    <property type="entry name" value="Retrotran_gag_2"/>
    <property type="match status" value="1"/>
</dbReference>
<keyword evidence="3" id="KW-1185">Reference proteome</keyword>
<feature type="domain" description="DUF4219" evidence="1">
    <location>
        <begin position="21"/>
        <end position="44"/>
    </location>
</feature>
<dbReference type="InterPro" id="IPR025314">
    <property type="entry name" value="DUF4219"/>
</dbReference>
<name>A0AA38SZH8_9ASTR</name>
<dbReference type="EMBL" id="JARYMX010000004">
    <property type="protein sequence ID" value="KAJ9551625.1"/>
    <property type="molecule type" value="Genomic_DNA"/>
</dbReference>
<gene>
    <name evidence="2" type="ORF">OSB04_015670</name>
</gene>
<accession>A0AA38SZH8</accession>
<protein>
    <recommendedName>
        <fullName evidence="1">DUF4219 domain-containing protein</fullName>
    </recommendedName>
</protein>
<dbReference type="Proteomes" id="UP001172457">
    <property type="component" value="Chromosome 4"/>
</dbReference>
<dbReference type="PANTHER" id="PTHR35317:SF44">
    <property type="entry name" value="RNA-DIRECTED DNA POLYMERASE"/>
    <property type="match status" value="1"/>
</dbReference>
<proteinExistence type="predicted"/>
<dbReference type="AlphaFoldDB" id="A0AA38SZH8"/>
<dbReference type="PANTHER" id="PTHR35317">
    <property type="entry name" value="OS04G0629600 PROTEIN"/>
    <property type="match status" value="1"/>
</dbReference>
<sequence>MSETASSSKEGSSLSFHVPMLNGTNYTVWAIRMKVILNVHQVWNTIDPGSNDHKKNNIAIAVLFQAIPEDLILQVGTMSTSKAIWDAIKTRNLGADRVREARLQTLITEFDNLKMKESSTIDEYASQLSGIASKSASLGETLEEKNCDIRQFLTFRLATRLIHSVEFP</sequence>
<organism evidence="2 3">
    <name type="scientific">Centaurea solstitialis</name>
    <name type="common">yellow star-thistle</name>
    <dbReference type="NCBI Taxonomy" id="347529"/>
    <lineage>
        <taxon>Eukaryota</taxon>
        <taxon>Viridiplantae</taxon>
        <taxon>Streptophyta</taxon>
        <taxon>Embryophyta</taxon>
        <taxon>Tracheophyta</taxon>
        <taxon>Spermatophyta</taxon>
        <taxon>Magnoliopsida</taxon>
        <taxon>eudicotyledons</taxon>
        <taxon>Gunneridae</taxon>
        <taxon>Pentapetalae</taxon>
        <taxon>asterids</taxon>
        <taxon>campanulids</taxon>
        <taxon>Asterales</taxon>
        <taxon>Asteraceae</taxon>
        <taxon>Carduoideae</taxon>
        <taxon>Cardueae</taxon>
        <taxon>Centaureinae</taxon>
        <taxon>Centaurea</taxon>
    </lineage>
</organism>
<evidence type="ECO:0000259" key="1">
    <source>
        <dbReference type="Pfam" id="PF13961"/>
    </source>
</evidence>
<comment type="caution">
    <text evidence="2">The sequence shown here is derived from an EMBL/GenBank/DDBJ whole genome shotgun (WGS) entry which is preliminary data.</text>
</comment>
<evidence type="ECO:0000313" key="2">
    <source>
        <dbReference type="EMBL" id="KAJ9551625.1"/>
    </source>
</evidence>
<reference evidence="2" key="1">
    <citation type="submission" date="2023-03" db="EMBL/GenBank/DDBJ databases">
        <title>Chromosome-scale reference genome and RAD-based genetic map of yellow starthistle (Centaurea solstitialis) reveal putative structural variation and QTLs associated with invader traits.</title>
        <authorList>
            <person name="Reatini B."/>
            <person name="Cang F.A."/>
            <person name="Jiang Q."/>
            <person name="Mckibben M.T.W."/>
            <person name="Barker M.S."/>
            <person name="Rieseberg L.H."/>
            <person name="Dlugosch K.M."/>
        </authorList>
    </citation>
    <scope>NUCLEOTIDE SEQUENCE</scope>
    <source>
        <strain evidence="2">CAN-66</strain>
        <tissue evidence="2">Leaf</tissue>
    </source>
</reference>
<dbReference type="Pfam" id="PF13961">
    <property type="entry name" value="DUF4219"/>
    <property type="match status" value="1"/>
</dbReference>
<evidence type="ECO:0000313" key="3">
    <source>
        <dbReference type="Proteomes" id="UP001172457"/>
    </source>
</evidence>